<dbReference type="InterPro" id="IPR051601">
    <property type="entry name" value="Serine_prot/Carboxylest_S33"/>
</dbReference>
<protein>
    <submittedName>
        <fullName evidence="7">Alpha/beta fold hydrolase</fullName>
    </submittedName>
</protein>
<dbReference type="Pfam" id="PF00561">
    <property type="entry name" value="Abhydrolase_1"/>
    <property type="match status" value="1"/>
</dbReference>
<dbReference type="InterPro" id="IPR000073">
    <property type="entry name" value="AB_hydrolase_1"/>
</dbReference>
<evidence type="ECO:0000313" key="7">
    <source>
        <dbReference type="EMBL" id="MDC3986401.1"/>
    </source>
</evidence>
<dbReference type="Pfam" id="PF08386">
    <property type="entry name" value="Abhydrolase_4"/>
    <property type="match status" value="1"/>
</dbReference>
<keyword evidence="3 7" id="KW-0378">Hydrolase</keyword>
<comment type="similarity">
    <text evidence="1">Belongs to the peptidase S33 family.</text>
</comment>
<organism evidence="7 8">
    <name type="scientific">Polyangium jinanense</name>
    <dbReference type="NCBI Taxonomy" id="2829994"/>
    <lineage>
        <taxon>Bacteria</taxon>
        <taxon>Pseudomonadati</taxon>
        <taxon>Myxococcota</taxon>
        <taxon>Polyangia</taxon>
        <taxon>Polyangiales</taxon>
        <taxon>Polyangiaceae</taxon>
        <taxon>Polyangium</taxon>
    </lineage>
</organism>
<dbReference type="SUPFAM" id="SSF53474">
    <property type="entry name" value="alpha/beta-Hydrolases"/>
    <property type="match status" value="1"/>
</dbReference>
<reference evidence="7 8" key="1">
    <citation type="submission" date="2021-04" db="EMBL/GenBank/DDBJ databases">
        <title>Genome analysis of Polyangium sp.</title>
        <authorList>
            <person name="Li Y."/>
            <person name="Wang J."/>
        </authorList>
    </citation>
    <scope>NUCLEOTIDE SEQUENCE [LARGE SCALE GENOMIC DNA]</scope>
    <source>
        <strain evidence="7 8">SDU14</strain>
    </source>
</reference>
<proteinExistence type="inferred from homology"/>
<keyword evidence="2 4" id="KW-0732">Signal</keyword>
<feature type="domain" description="Peptidase S33 tripeptidyl aminopeptidase-like C-terminal" evidence="6">
    <location>
        <begin position="407"/>
        <end position="502"/>
    </location>
</feature>
<dbReference type="EMBL" id="JAGTJJ010000038">
    <property type="protein sequence ID" value="MDC3986401.1"/>
    <property type="molecule type" value="Genomic_DNA"/>
</dbReference>
<evidence type="ECO:0000256" key="2">
    <source>
        <dbReference type="ARBA" id="ARBA00022729"/>
    </source>
</evidence>
<feature type="signal peptide" evidence="4">
    <location>
        <begin position="1"/>
        <end position="20"/>
    </location>
</feature>
<dbReference type="AlphaFoldDB" id="A0A9X3XE86"/>
<feature type="domain" description="AB hydrolase-1" evidence="5">
    <location>
        <begin position="101"/>
        <end position="234"/>
    </location>
</feature>
<evidence type="ECO:0000259" key="5">
    <source>
        <dbReference type="Pfam" id="PF00561"/>
    </source>
</evidence>
<keyword evidence="8" id="KW-1185">Reference proteome</keyword>
<dbReference type="Proteomes" id="UP001151081">
    <property type="component" value="Unassembled WGS sequence"/>
</dbReference>
<evidence type="ECO:0000256" key="1">
    <source>
        <dbReference type="ARBA" id="ARBA00010088"/>
    </source>
</evidence>
<dbReference type="PANTHER" id="PTHR43248:SF29">
    <property type="entry name" value="TRIPEPTIDYL AMINOPEPTIDASE"/>
    <property type="match status" value="1"/>
</dbReference>
<evidence type="ECO:0000313" key="8">
    <source>
        <dbReference type="Proteomes" id="UP001151081"/>
    </source>
</evidence>
<dbReference type="Gene3D" id="3.40.50.1820">
    <property type="entry name" value="alpha/beta hydrolase"/>
    <property type="match status" value="1"/>
</dbReference>
<gene>
    <name evidence="7" type="ORF">KEG57_38350</name>
</gene>
<feature type="chain" id="PRO_5040902991" evidence="4">
    <location>
        <begin position="21"/>
        <end position="565"/>
    </location>
</feature>
<dbReference type="PROSITE" id="PS51257">
    <property type="entry name" value="PROKAR_LIPOPROTEIN"/>
    <property type="match status" value="1"/>
</dbReference>
<dbReference type="RefSeq" id="WP_272424450.1">
    <property type="nucleotide sequence ID" value="NZ_JAGTJJ010000038.1"/>
</dbReference>
<sequence>MKRMSWTTLGIAGAAIAILAGCGSDDGAASDTGGAAGGGGSGTPTAIAWSPCPILTDGAGKEAECATVDVPLDWDHPEGTQIQVFVKRIPGTGTERRQVWLLTGGPGGSGAGLEEALAVPLQALSPSSDIYLVDHRGVGRSSRLGCPDQEVPGMDGIDPNEWAACLAHLDATLGPDLGHFNTTNAARDVGALIERTRAPGQEAHVYGVSYGTYWAQRYLQLFPDQPTSVTLDGLCQAGLCSLTTFDRWVDHVGRKFMGACGADAFCGDKLGADPLAAMGAFLDGIDEKKCEGITNLGVTRGLAKQLFAALVATLETRALVPALVYRGNRCAPSDVAAFEHLIGFLTAPPASSAANPDAYLYSQVLSFNVAISEMMELDPLPLAEAQSIQDQAFFWTGDVATEYALFDAWPRYARDAYVGKYAPTTVPMLMMNGTLDPQTPIEFADEIAPNYTQPHQTFVAFPDAPHALVMRTPTMDPPHTPCALSMFASFVADPEAPVDAACIAELMPLDFHGDPAMAGALLGAADLWEDGGKAQAPETGARADRAFDEVRRAFQRARQGAPFPR</sequence>
<accession>A0A9X3XE86</accession>
<dbReference type="InterPro" id="IPR013595">
    <property type="entry name" value="Pept_S33_TAP-like_C"/>
</dbReference>
<evidence type="ECO:0000259" key="6">
    <source>
        <dbReference type="Pfam" id="PF08386"/>
    </source>
</evidence>
<evidence type="ECO:0000256" key="4">
    <source>
        <dbReference type="SAM" id="SignalP"/>
    </source>
</evidence>
<dbReference type="GO" id="GO:0016787">
    <property type="term" value="F:hydrolase activity"/>
    <property type="evidence" value="ECO:0007669"/>
    <property type="project" value="UniProtKB-KW"/>
</dbReference>
<dbReference type="PANTHER" id="PTHR43248">
    <property type="entry name" value="2-SUCCINYL-6-HYDROXY-2,4-CYCLOHEXADIENE-1-CARBOXYLATE SYNTHASE"/>
    <property type="match status" value="1"/>
</dbReference>
<comment type="caution">
    <text evidence="7">The sequence shown here is derived from an EMBL/GenBank/DDBJ whole genome shotgun (WGS) entry which is preliminary data.</text>
</comment>
<evidence type="ECO:0000256" key="3">
    <source>
        <dbReference type="ARBA" id="ARBA00022801"/>
    </source>
</evidence>
<dbReference type="InterPro" id="IPR029058">
    <property type="entry name" value="AB_hydrolase_fold"/>
</dbReference>
<name>A0A9X3XE86_9BACT</name>